<evidence type="ECO:0000313" key="1">
    <source>
        <dbReference type="EMBL" id="TCD01227.1"/>
    </source>
</evidence>
<proteinExistence type="predicted"/>
<keyword evidence="2" id="KW-1185">Reference proteome</keyword>
<organism evidence="1 2">
    <name type="scientific">Pedobacter psychroterrae</name>
    <dbReference type="NCBI Taxonomy" id="2530453"/>
    <lineage>
        <taxon>Bacteria</taxon>
        <taxon>Pseudomonadati</taxon>
        <taxon>Bacteroidota</taxon>
        <taxon>Sphingobacteriia</taxon>
        <taxon>Sphingobacteriales</taxon>
        <taxon>Sphingobacteriaceae</taxon>
        <taxon>Pedobacter</taxon>
    </lineage>
</organism>
<dbReference type="AlphaFoldDB" id="A0A4V2ML91"/>
<comment type="caution">
    <text evidence="1">The sequence shown here is derived from an EMBL/GenBank/DDBJ whole genome shotgun (WGS) entry which is preliminary data.</text>
</comment>
<dbReference type="Proteomes" id="UP000293347">
    <property type="component" value="Unassembled WGS sequence"/>
</dbReference>
<dbReference type="EMBL" id="SJSL01000002">
    <property type="protein sequence ID" value="TCD01227.1"/>
    <property type="molecule type" value="Genomic_DNA"/>
</dbReference>
<sequence length="134" mass="15362">MMFKSNHRIYIEEDNHSIYQQLVKRGHEKPDDFPFASMKDVFMLAVSLGRQHNAYRSIQVQKDIFAGDVLDPKTDIAILVAISFEKHQKFEMLLDPKLILETAQSYANGGISFIEDMLLKQPGRPLNNLVNLIA</sequence>
<gene>
    <name evidence="1" type="ORF">EZ437_10750</name>
</gene>
<reference evidence="1 2" key="1">
    <citation type="submission" date="2019-02" db="EMBL/GenBank/DDBJ databases">
        <title>Pedobacter sp. RP-1-14 sp. nov., isolated from Arctic soil.</title>
        <authorList>
            <person name="Dahal R.H."/>
        </authorList>
    </citation>
    <scope>NUCLEOTIDE SEQUENCE [LARGE SCALE GENOMIC DNA]</scope>
    <source>
        <strain evidence="1 2">RP-1-14</strain>
    </source>
</reference>
<protein>
    <submittedName>
        <fullName evidence="1">Uncharacterized protein</fullName>
    </submittedName>
</protein>
<name>A0A4V2ML91_9SPHI</name>
<accession>A0A4V2ML91</accession>
<dbReference type="RefSeq" id="WP_131595919.1">
    <property type="nucleotide sequence ID" value="NZ_SJSL01000002.1"/>
</dbReference>
<evidence type="ECO:0000313" key="2">
    <source>
        <dbReference type="Proteomes" id="UP000293347"/>
    </source>
</evidence>
<dbReference type="OrthoDB" id="164770at2"/>